<reference evidence="7 8" key="1">
    <citation type="submission" date="2019-05" db="EMBL/GenBank/DDBJ databases">
        <title>Mikania micrantha, genome provides insights into the molecular mechanism of rapid growth.</title>
        <authorList>
            <person name="Liu B."/>
        </authorList>
    </citation>
    <scope>NUCLEOTIDE SEQUENCE [LARGE SCALE GENOMIC DNA]</scope>
    <source>
        <strain evidence="7">NLD-2019</strain>
        <tissue evidence="7">Leaf</tissue>
    </source>
</reference>
<dbReference type="PIRSF" id="PIRSF000332">
    <property type="entry name" value="FMO"/>
    <property type="match status" value="1"/>
</dbReference>
<evidence type="ECO:0000256" key="1">
    <source>
        <dbReference type="ARBA" id="ARBA00009183"/>
    </source>
</evidence>
<evidence type="ECO:0000256" key="6">
    <source>
        <dbReference type="RuleBase" id="RU361177"/>
    </source>
</evidence>
<keyword evidence="2 6" id="KW-0285">Flavoprotein</keyword>
<dbReference type="InterPro" id="IPR036188">
    <property type="entry name" value="FAD/NAD-bd_sf"/>
</dbReference>
<dbReference type="AlphaFoldDB" id="A0A5N6MRH3"/>
<dbReference type="Gene3D" id="3.50.50.60">
    <property type="entry name" value="FAD/NAD(P)-binding domain"/>
    <property type="match status" value="2"/>
</dbReference>
<keyword evidence="6" id="KW-0503">Monooxygenase</keyword>
<accession>A0A5N6MRH3</accession>
<comment type="cofactor">
    <cofactor evidence="6">
        <name>FAD</name>
        <dbReference type="ChEBI" id="CHEBI:57692"/>
    </cofactor>
</comment>
<gene>
    <name evidence="7" type="ORF">E3N88_31351</name>
</gene>
<dbReference type="GO" id="GO:0050660">
    <property type="term" value="F:flavin adenine dinucleotide binding"/>
    <property type="evidence" value="ECO:0007669"/>
    <property type="project" value="InterPro"/>
</dbReference>
<comment type="similarity">
    <text evidence="1 6">Belongs to the FMO family.</text>
</comment>
<keyword evidence="8" id="KW-1185">Reference proteome</keyword>
<dbReference type="GO" id="GO:0050661">
    <property type="term" value="F:NADP binding"/>
    <property type="evidence" value="ECO:0007669"/>
    <property type="project" value="InterPro"/>
</dbReference>
<evidence type="ECO:0000313" key="7">
    <source>
        <dbReference type="EMBL" id="KAD3642127.1"/>
    </source>
</evidence>
<dbReference type="PRINTS" id="PR00370">
    <property type="entry name" value="FMOXYGENASE"/>
</dbReference>
<dbReference type="Pfam" id="PF00743">
    <property type="entry name" value="FMO-like"/>
    <property type="match status" value="1"/>
</dbReference>
<protein>
    <recommendedName>
        <fullName evidence="6">Flavin-containing monooxygenase</fullName>
        <ecNumber evidence="6">1.-.-.-</ecNumber>
    </recommendedName>
</protein>
<dbReference type="Proteomes" id="UP000326396">
    <property type="component" value="Linkage Group LG5"/>
</dbReference>
<keyword evidence="4" id="KW-0521">NADP</keyword>
<keyword evidence="5 6" id="KW-0560">Oxidoreductase</keyword>
<sequence>MDKKQVAIVGAGISGLLACKYCLSKGFNPIVFDFEADVGGVWLKTIKTTRLQEPKASYQFSDFPWPESVVDHFPTQQQVLEYLRSYATHFDLMPHINLQTRVQGISYDGPWSEKWSLWNGTGETFPSEGKWNVTVTDTQSSTTQVYVVDFVILCMGRFKDVPNIPQFPTGKGPEAFRGKAMHSMEYAAMDHDEAAAFVKGKKVGIVGFGKTGLDIARECSSANGPEHPCTIVYRRDHWKLPDWAPWGIPFAYFYSNRFSELLVHKPGEGFLLSVLATLLSPLHWGVSKIVESYIKKKLPLAKFDMVPQHSISKDTRSCLILYMPDSNNFFEAVDQKCIKLKKSQSFSFYENGIFIDEDNTQIEADLVIFATGFRGEDKLKHIFESSTFQHLIAGSPRVPLYRECIHPRIPQLAVIGFSESLSNIYTSEMRAKWVAALLEGAFKLPSVNEMQKDIARWDEYMKQSTGEYHYRSSIGGLEIWYNDQLCRDMGMNPLRKNGLLANLFEPYGPMDYCMKP</sequence>
<evidence type="ECO:0000256" key="4">
    <source>
        <dbReference type="ARBA" id="ARBA00022857"/>
    </source>
</evidence>
<dbReference type="FunFam" id="3.50.50.60:FF:000403">
    <property type="entry name" value="Flavin-containing monooxygenase"/>
    <property type="match status" value="1"/>
</dbReference>
<dbReference type="SUPFAM" id="SSF51905">
    <property type="entry name" value="FAD/NAD(P)-binding domain"/>
    <property type="match status" value="2"/>
</dbReference>
<proteinExistence type="inferred from homology"/>
<comment type="caution">
    <text evidence="7">The sequence shown here is derived from an EMBL/GenBank/DDBJ whole genome shotgun (WGS) entry which is preliminary data.</text>
</comment>
<evidence type="ECO:0000256" key="5">
    <source>
        <dbReference type="ARBA" id="ARBA00023002"/>
    </source>
</evidence>
<dbReference type="EMBL" id="SZYD01000015">
    <property type="protein sequence ID" value="KAD3642127.1"/>
    <property type="molecule type" value="Genomic_DNA"/>
</dbReference>
<dbReference type="InterPro" id="IPR020946">
    <property type="entry name" value="Flavin_mOase-like"/>
</dbReference>
<dbReference type="InterPro" id="IPR050346">
    <property type="entry name" value="FMO-like"/>
</dbReference>
<evidence type="ECO:0000313" key="8">
    <source>
        <dbReference type="Proteomes" id="UP000326396"/>
    </source>
</evidence>
<dbReference type="EC" id="1.-.-.-" evidence="6"/>
<keyword evidence="3 6" id="KW-0274">FAD</keyword>
<evidence type="ECO:0000256" key="3">
    <source>
        <dbReference type="ARBA" id="ARBA00022827"/>
    </source>
</evidence>
<organism evidence="7 8">
    <name type="scientific">Mikania micrantha</name>
    <name type="common">bitter vine</name>
    <dbReference type="NCBI Taxonomy" id="192012"/>
    <lineage>
        <taxon>Eukaryota</taxon>
        <taxon>Viridiplantae</taxon>
        <taxon>Streptophyta</taxon>
        <taxon>Embryophyta</taxon>
        <taxon>Tracheophyta</taxon>
        <taxon>Spermatophyta</taxon>
        <taxon>Magnoliopsida</taxon>
        <taxon>eudicotyledons</taxon>
        <taxon>Gunneridae</taxon>
        <taxon>Pentapetalae</taxon>
        <taxon>asterids</taxon>
        <taxon>campanulids</taxon>
        <taxon>Asterales</taxon>
        <taxon>Asteraceae</taxon>
        <taxon>Asteroideae</taxon>
        <taxon>Heliantheae alliance</taxon>
        <taxon>Eupatorieae</taxon>
        <taxon>Mikania</taxon>
    </lineage>
</organism>
<dbReference type="InterPro" id="IPR000960">
    <property type="entry name" value="Flavin_mOase"/>
</dbReference>
<evidence type="ECO:0000256" key="2">
    <source>
        <dbReference type="ARBA" id="ARBA00022630"/>
    </source>
</evidence>
<dbReference type="GO" id="GO:0004499">
    <property type="term" value="F:N,N-dimethylaniline monooxygenase activity"/>
    <property type="evidence" value="ECO:0007669"/>
    <property type="project" value="InterPro"/>
</dbReference>
<dbReference type="OrthoDB" id="66881at2759"/>
<dbReference type="PROSITE" id="PS51257">
    <property type="entry name" value="PROKAR_LIPOPROTEIN"/>
    <property type="match status" value="1"/>
</dbReference>
<dbReference type="PANTHER" id="PTHR23023">
    <property type="entry name" value="DIMETHYLANILINE MONOOXYGENASE"/>
    <property type="match status" value="1"/>
</dbReference>
<dbReference type="FunFam" id="3.50.50.60:FF:000169">
    <property type="entry name" value="Flavin-containing monooxygenase"/>
    <property type="match status" value="1"/>
</dbReference>
<name>A0A5N6MRH3_9ASTR</name>